<proteinExistence type="inferred from homology"/>
<dbReference type="GO" id="GO:0071555">
    <property type="term" value="P:cell wall organization"/>
    <property type="evidence" value="ECO:0007669"/>
    <property type="project" value="TreeGrafter"/>
</dbReference>
<sequence length="562" mass="58970">MTVLLSVCAVQLFMIQIVRGPALAEQGRQVRTSATKIPAPRGQILDANGQVMVDSVQTYHIAVNQQKIREYIQEDDDGKTIGRGPAAAAKQLAPLLKMDAAVLGAKMVGDGTYEYLAKNVDSDTYRAIRALGIYGIEWEPVFERIYPAGNAAANVLGTFGTEPENSSGLEMVYYDVLEGTPGEESYEVSPGGAVIPGAKTVSKEAAHGGTVQTTLHLDLQAQVQEAVDAIADKHQADWVSAVVLDVKTSKVLVLADSDLKKPTEGPQMSNAVQGAFEPGSVGKILTMATALEKGTVTPLSTFSVPGVLSTPDGGDIEDLHDHETYVRTVAGILTESSNTGTVMVGQTVSDSDRLETMKAFGLGQLTGIELPGETPGLLAESGDEWVGRDRYVTMFGQGYAMSALQQAAMMAAIGNDGVWQPPRIVDSVTYADGKRIETEEPQPRQAVSPETANALLKMMEGVVSDEEYGTGSGAAIDGYRVALKTGTAEILGGEGTVATTAGVLPADNPQIAISVVVNNPKAGGYLSSDSAIPLFKSVASSAVRNLGIPASATEPELFPLTP</sequence>
<dbReference type="GO" id="GO:0008658">
    <property type="term" value="F:penicillin binding"/>
    <property type="evidence" value="ECO:0007669"/>
    <property type="project" value="InterPro"/>
</dbReference>
<dbReference type="GO" id="GO:0005886">
    <property type="term" value="C:plasma membrane"/>
    <property type="evidence" value="ECO:0007669"/>
    <property type="project" value="TreeGrafter"/>
</dbReference>
<dbReference type="PANTHER" id="PTHR30627:SF1">
    <property type="entry name" value="PEPTIDOGLYCAN D,D-TRANSPEPTIDASE FTSI"/>
    <property type="match status" value="1"/>
</dbReference>
<evidence type="ECO:0000259" key="5">
    <source>
        <dbReference type="Pfam" id="PF03717"/>
    </source>
</evidence>
<dbReference type="Gene3D" id="3.40.710.10">
    <property type="entry name" value="DD-peptidase/beta-lactamase superfamily"/>
    <property type="match status" value="1"/>
</dbReference>
<evidence type="ECO:0000256" key="1">
    <source>
        <dbReference type="ARBA" id="ARBA00004370"/>
    </source>
</evidence>
<feature type="domain" description="Penicillin-binding protein transpeptidase" evidence="4">
    <location>
        <begin position="240"/>
        <end position="537"/>
    </location>
</feature>
<gene>
    <name evidence="6" type="ORF">FYJ24_02305</name>
</gene>
<evidence type="ECO:0000313" key="6">
    <source>
        <dbReference type="EMBL" id="MSS83614.1"/>
    </source>
</evidence>
<comment type="caution">
    <text evidence="6">The sequence shown here is derived from an EMBL/GenBank/DDBJ whole genome shotgun (WGS) entry which is preliminary data.</text>
</comment>
<dbReference type="Gene3D" id="3.90.1310.10">
    <property type="entry name" value="Penicillin-binding protein 2a (Domain 2)"/>
    <property type="match status" value="1"/>
</dbReference>
<keyword evidence="7" id="KW-1185">Reference proteome</keyword>
<dbReference type="PANTHER" id="PTHR30627">
    <property type="entry name" value="PEPTIDOGLYCAN D,D-TRANSPEPTIDASE"/>
    <property type="match status" value="1"/>
</dbReference>
<dbReference type="Proteomes" id="UP000470875">
    <property type="component" value="Unassembled WGS sequence"/>
</dbReference>
<evidence type="ECO:0000313" key="7">
    <source>
        <dbReference type="Proteomes" id="UP000470875"/>
    </source>
</evidence>
<dbReference type="AlphaFoldDB" id="A0A6N7VPF9"/>
<dbReference type="InterPro" id="IPR050515">
    <property type="entry name" value="Beta-lactam/transpept"/>
</dbReference>
<dbReference type="EMBL" id="VULO01000002">
    <property type="protein sequence ID" value="MSS83614.1"/>
    <property type="molecule type" value="Genomic_DNA"/>
</dbReference>
<dbReference type="InterPro" id="IPR012338">
    <property type="entry name" value="Beta-lactam/transpept-like"/>
</dbReference>
<organism evidence="6 7">
    <name type="scientific">Scrofimicrobium canadense</name>
    <dbReference type="NCBI Taxonomy" id="2652290"/>
    <lineage>
        <taxon>Bacteria</taxon>
        <taxon>Bacillati</taxon>
        <taxon>Actinomycetota</taxon>
        <taxon>Actinomycetes</taxon>
        <taxon>Actinomycetales</taxon>
        <taxon>Actinomycetaceae</taxon>
        <taxon>Scrofimicrobium</taxon>
    </lineage>
</organism>
<dbReference type="InterPro" id="IPR036138">
    <property type="entry name" value="PBP_dimer_sf"/>
</dbReference>
<keyword evidence="3" id="KW-0472">Membrane</keyword>
<protein>
    <submittedName>
        <fullName evidence="6">Penicillin-binding protein 2</fullName>
    </submittedName>
</protein>
<comment type="similarity">
    <text evidence="2">Belongs to the transpeptidase family.</text>
</comment>
<evidence type="ECO:0000259" key="4">
    <source>
        <dbReference type="Pfam" id="PF00905"/>
    </source>
</evidence>
<reference evidence="6 7" key="1">
    <citation type="submission" date="2019-08" db="EMBL/GenBank/DDBJ databases">
        <title>In-depth cultivation of the pig gut microbiome towards novel bacterial diversity and tailored functional studies.</title>
        <authorList>
            <person name="Wylensek D."/>
            <person name="Hitch T.C.A."/>
            <person name="Clavel T."/>
        </authorList>
    </citation>
    <scope>NUCLEOTIDE SEQUENCE [LARGE SCALE GENOMIC DNA]</scope>
    <source>
        <strain evidence="6 7">WB03_NA08</strain>
    </source>
</reference>
<dbReference type="InterPro" id="IPR001460">
    <property type="entry name" value="PCN-bd_Tpept"/>
</dbReference>
<dbReference type="SUPFAM" id="SSF56601">
    <property type="entry name" value="beta-lactamase/transpeptidase-like"/>
    <property type="match status" value="1"/>
</dbReference>
<dbReference type="InterPro" id="IPR005311">
    <property type="entry name" value="PBP_dimer"/>
</dbReference>
<dbReference type="SUPFAM" id="SSF56519">
    <property type="entry name" value="Penicillin binding protein dimerisation domain"/>
    <property type="match status" value="1"/>
</dbReference>
<evidence type="ECO:0000256" key="2">
    <source>
        <dbReference type="ARBA" id="ARBA00007171"/>
    </source>
</evidence>
<name>A0A6N7VPF9_9ACTO</name>
<accession>A0A6N7VPF9</accession>
<dbReference type="Pfam" id="PF03717">
    <property type="entry name" value="PBP_dimer"/>
    <property type="match status" value="1"/>
</dbReference>
<evidence type="ECO:0000256" key="3">
    <source>
        <dbReference type="ARBA" id="ARBA00023136"/>
    </source>
</evidence>
<dbReference type="Pfam" id="PF00905">
    <property type="entry name" value="Transpeptidase"/>
    <property type="match status" value="1"/>
</dbReference>
<comment type="subcellular location">
    <subcellularLocation>
        <location evidence="1">Membrane</location>
    </subcellularLocation>
</comment>
<feature type="domain" description="Penicillin-binding protein dimerisation" evidence="5">
    <location>
        <begin position="36"/>
        <end position="195"/>
    </location>
</feature>